<reference evidence="1" key="1">
    <citation type="journal article" date="2021" name="Proc. Natl. Acad. Sci. U.S.A.">
        <title>A Catalog of Tens of Thousands of Viruses from Human Metagenomes Reveals Hidden Associations with Chronic Diseases.</title>
        <authorList>
            <person name="Tisza M.J."/>
            <person name="Buck C.B."/>
        </authorList>
    </citation>
    <scope>NUCLEOTIDE SEQUENCE</scope>
    <source>
        <strain evidence="1">CtrNG92</strain>
    </source>
</reference>
<name>A0A8S5SE00_9CAUD</name>
<organism evidence="1">
    <name type="scientific">Caudovirales sp. ctrNG92</name>
    <dbReference type="NCBI Taxonomy" id="2827638"/>
    <lineage>
        <taxon>Viruses</taxon>
        <taxon>Duplodnaviria</taxon>
        <taxon>Heunggongvirae</taxon>
        <taxon>Uroviricota</taxon>
        <taxon>Caudoviricetes</taxon>
    </lineage>
</organism>
<proteinExistence type="predicted"/>
<accession>A0A8S5SE00</accession>
<sequence length="33" mass="3929">MHSWPLQSDSRYIFLHVSIIAHSRTIVNCIFQQ</sequence>
<protein>
    <submittedName>
        <fullName evidence="1">Uncharacterized protein</fullName>
    </submittedName>
</protein>
<evidence type="ECO:0000313" key="1">
    <source>
        <dbReference type="EMBL" id="DAF49197.1"/>
    </source>
</evidence>
<dbReference type="EMBL" id="BK032578">
    <property type="protein sequence ID" value="DAF49197.1"/>
    <property type="molecule type" value="Genomic_DNA"/>
</dbReference>